<dbReference type="InterPro" id="IPR050738">
    <property type="entry name" value="Sulfatase"/>
</dbReference>
<proteinExistence type="inferred from homology"/>
<organism evidence="5 6">
    <name type="scientific">Alkalicaulis satelles</name>
    <dbReference type="NCBI Taxonomy" id="2609175"/>
    <lineage>
        <taxon>Bacteria</taxon>
        <taxon>Pseudomonadati</taxon>
        <taxon>Pseudomonadota</taxon>
        <taxon>Alphaproteobacteria</taxon>
        <taxon>Maricaulales</taxon>
        <taxon>Maricaulaceae</taxon>
        <taxon>Alkalicaulis</taxon>
    </lineage>
</organism>
<name>A0A5M6ZN24_9PROT</name>
<feature type="region of interest" description="Disordered" evidence="2">
    <location>
        <begin position="1"/>
        <end position="26"/>
    </location>
</feature>
<reference evidence="5 6" key="1">
    <citation type="submission" date="2019-09" db="EMBL/GenBank/DDBJ databases">
        <authorList>
            <person name="Kevbrin V."/>
            <person name="Grouzdev D.S."/>
        </authorList>
    </citation>
    <scope>NUCLEOTIDE SEQUENCE [LARGE SCALE GENOMIC DNA]</scope>
    <source>
        <strain evidence="5 6">G-192</strain>
    </source>
</reference>
<evidence type="ECO:0000256" key="3">
    <source>
        <dbReference type="SAM" id="Phobius"/>
    </source>
</evidence>
<feature type="domain" description="Sulfatase N-terminal" evidence="4">
    <location>
        <begin position="65"/>
        <end position="469"/>
    </location>
</feature>
<keyword evidence="3" id="KW-0812">Transmembrane</keyword>
<evidence type="ECO:0000256" key="2">
    <source>
        <dbReference type="SAM" id="MobiDB-lite"/>
    </source>
</evidence>
<dbReference type="InterPro" id="IPR000917">
    <property type="entry name" value="Sulfatase_N"/>
</dbReference>
<dbReference type="Gene3D" id="3.40.720.10">
    <property type="entry name" value="Alkaline Phosphatase, subunit A"/>
    <property type="match status" value="1"/>
</dbReference>
<dbReference type="Gene3D" id="3.30.1120.10">
    <property type="match status" value="1"/>
</dbReference>
<feature type="transmembrane region" description="Helical" evidence="3">
    <location>
        <begin position="594"/>
        <end position="614"/>
    </location>
</feature>
<evidence type="ECO:0000256" key="1">
    <source>
        <dbReference type="ARBA" id="ARBA00008779"/>
    </source>
</evidence>
<dbReference type="Pfam" id="PF00884">
    <property type="entry name" value="Sulfatase"/>
    <property type="match status" value="1"/>
</dbReference>
<comment type="caution">
    <text evidence="5">The sequence shown here is derived from an EMBL/GenBank/DDBJ whole genome shotgun (WGS) entry which is preliminary data.</text>
</comment>
<evidence type="ECO:0000313" key="5">
    <source>
        <dbReference type="EMBL" id="KAA5805097.1"/>
    </source>
</evidence>
<dbReference type="PANTHER" id="PTHR42693:SF33">
    <property type="entry name" value="ARYLSULFATASE"/>
    <property type="match status" value="1"/>
</dbReference>
<sequence length="619" mass="68696">MRRNRPTRSGRPSWRCRSMSTGRSEDRMRKVMNMSTGPTRRSGAALLGLLLAMLGGPAAWGEDRPNFLIVILDDIGFTDLGAYGSEIRTPHFDAEAARGTMFTNFHVGPTCVPSRAMLMTGVDSHLTGLPTLEHLMLPEQLGQPGHEGELNTRVATIAEHLSAAGYTSLITGKWHLGRSETSLPAARGFERSFVLDSSGADNWEHRTYLPHYTRAEWWEDFEFVEELSEDFYSSAFIVDQMITYLDEADPDRPFLSVVSFQANHIPLQAPREYVERYDGVYDAGWEALARERHAAAIALGLAPEGTPMPAFPEGLRNWSDLSPREQAASAMNRQVAAGMLEAADHHFGRLVSWLRETGRYENTIILIVSDNGPEFNDPGRRLAFQGWLAMQGYSRDLDRLGERGTYAWIGPEWAAASASPLSFFKFHAGEGGLRVPMIAAGPGVEAGRQASAFSIVTDIAPGLLDLAGAQALEGFEPFTGRSLAPLLRGEAERIYGEDEAVGLEMSGQSALFRGDYKLTRNMRPYGDGQWRLFNITLDPGETRDLTGERPDLFAELMADYEAYEARFGVLPVPPDFDGERRIEMLGWRAFGQRYGPWLALPLVLLAGLGGLFWLRRRKA</sequence>
<keyword evidence="6" id="KW-1185">Reference proteome</keyword>
<keyword evidence="3" id="KW-0472">Membrane</keyword>
<keyword evidence="3" id="KW-1133">Transmembrane helix</keyword>
<evidence type="ECO:0000259" key="4">
    <source>
        <dbReference type="Pfam" id="PF00884"/>
    </source>
</evidence>
<protein>
    <submittedName>
        <fullName evidence="5">Arylsulfatase</fullName>
    </submittedName>
</protein>
<accession>A0A5M6ZN24</accession>
<evidence type="ECO:0000313" key="6">
    <source>
        <dbReference type="Proteomes" id="UP000325122"/>
    </source>
</evidence>
<dbReference type="SUPFAM" id="SSF53649">
    <property type="entry name" value="Alkaline phosphatase-like"/>
    <property type="match status" value="1"/>
</dbReference>
<dbReference type="InterPro" id="IPR017850">
    <property type="entry name" value="Alkaline_phosphatase_core_sf"/>
</dbReference>
<dbReference type="AlphaFoldDB" id="A0A5M6ZN24"/>
<dbReference type="Proteomes" id="UP000325122">
    <property type="component" value="Unassembled WGS sequence"/>
</dbReference>
<dbReference type="CDD" id="cd16025">
    <property type="entry name" value="PAS_like"/>
    <property type="match status" value="1"/>
</dbReference>
<dbReference type="PANTHER" id="PTHR42693">
    <property type="entry name" value="ARYLSULFATASE FAMILY MEMBER"/>
    <property type="match status" value="1"/>
</dbReference>
<gene>
    <name evidence="5" type="ORF">F1654_03660</name>
</gene>
<dbReference type="GO" id="GO:0004065">
    <property type="term" value="F:arylsulfatase activity"/>
    <property type="evidence" value="ECO:0007669"/>
    <property type="project" value="TreeGrafter"/>
</dbReference>
<dbReference type="EMBL" id="VWOJ01000001">
    <property type="protein sequence ID" value="KAA5805097.1"/>
    <property type="molecule type" value="Genomic_DNA"/>
</dbReference>
<comment type="similarity">
    <text evidence="1">Belongs to the sulfatase family.</text>
</comment>